<reference evidence="1" key="1">
    <citation type="submission" date="2022-09" db="EMBL/GenBank/DDBJ databases">
        <title>Intensive care unit water sources are persistently colonized with multi-drug resistant bacteria and are the site of extensive horizontal gene transfer of antibiotic resistance genes.</title>
        <authorList>
            <person name="Diorio-Toth L."/>
        </authorList>
    </citation>
    <scope>NUCLEOTIDE SEQUENCE</scope>
    <source>
        <strain evidence="1">GD04153</strain>
    </source>
</reference>
<dbReference type="AlphaFoldDB" id="A0AA42KNJ1"/>
<accession>A0AA42KNJ1</accession>
<gene>
    <name evidence="1" type="ORF">N7376_18495</name>
</gene>
<proteinExistence type="predicted"/>
<evidence type="ECO:0000313" key="1">
    <source>
        <dbReference type="EMBL" id="MDH0125979.1"/>
    </source>
</evidence>
<dbReference type="EMBL" id="JAODYY010000009">
    <property type="protein sequence ID" value="MDH0125979.1"/>
    <property type="molecule type" value="Genomic_DNA"/>
</dbReference>
<dbReference type="GO" id="GO:0016491">
    <property type="term" value="F:oxidoreductase activity"/>
    <property type="evidence" value="ECO:0007669"/>
    <property type="project" value="InterPro"/>
</dbReference>
<sequence>MTHDLRSRLTDPSLLAEKAFVAGQWVTADSGGTLAVDNPATGK</sequence>
<dbReference type="InterPro" id="IPR016162">
    <property type="entry name" value="Ald_DH_N"/>
</dbReference>
<comment type="caution">
    <text evidence="1">The sequence shown here is derived from an EMBL/GenBank/DDBJ whole genome shotgun (WGS) entry which is preliminary data.</text>
</comment>
<organism evidence="1 2">
    <name type="scientific">Brucella intermedia GD04153</name>
    <dbReference type="NCBI Taxonomy" id="2975438"/>
    <lineage>
        <taxon>Bacteria</taxon>
        <taxon>Pseudomonadati</taxon>
        <taxon>Pseudomonadota</taxon>
        <taxon>Alphaproteobacteria</taxon>
        <taxon>Hyphomicrobiales</taxon>
        <taxon>Brucellaceae</taxon>
        <taxon>Brucella/Ochrobactrum group</taxon>
        <taxon>Brucella</taxon>
    </lineage>
</organism>
<evidence type="ECO:0000313" key="2">
    <source>
        <dbReference type="Proteomes" id="UP001158087"/>
    </source>
</evidence>
<protein>
    <recommendedName>
        <fullName evidence="3">Succinate-semialdehyde dehydrogenase</fullName>
    </recommendedName>
</protein>
<dbReference type="Proteomes" id="UP001158087">
    <property type="component" value="Unassembled WGS sequence"/>
</dbReference>
<dbReference type="Gene3D" id="3.40.605.10">
    <property type="entry name" value="Aldehyde Dehydrogenase, Chain A, domain 1"/>
    <property type="match status" value="1"/>
</dbReference>
<name>A0AA42KNJ1_9HYPH</name>
<evidence type="ECO:0008006" key="3">
    <source>
        <dbReference type="Google" id="ProtNLM"/>
    </source>
</evidence>